<reference evidence="1 2" key="1">
    <citation type="submission" date="2019-06" db="EMBL/GenBank/DDBJ databases">
        <title>Sorghum-associated microbial communities from plants grown in Nebraska, USA.</title>
        <authorList>
            <person name="Schachtman D."/>
        </authorList>
    </citation>
    <scope>NUCLEOTIDE SEQUENCE [LARGE SCALE GENOMIC DNA]</scope>
    <source>
        <strain evidence="1 2">110</strain>
    </source>
</reference>
<dbReference type="Proteomes" id="UP000316437">
    <property type="component" value="Unassembled WGS sequence"/>
</dbReference>
<dbReference type="GO" id="GO:0046914">
    <property type="term" value="F:transition metal ion binding"/>
    <property type="evidence" value="ECO:0007669"/>
    <property type="project" value="InterPro"/>
</dbReference>
<proteinExistence type="predicted"/>
<accession>A0A543EB37</accession>
<sequence>MEDKKEQIIQAVISKAWEDAGFRKELLSSPIEAIEKLTGVVVVLPEGKELVVVDQTDKSKVYLNIPAEPELENTELTEEQLEIIAGGGQMIWKDLTDSLFPAFKNCIKI</sequence>
<dbReference type="GO" id="GO:0003824">
    <property type="term" value="F:catalytic activity"/>
    <property type="evidence" value="ECO:0007669"/>
    <property type="project" value="InterPro"/>
</dbReference>
<dbReference type="EMBL" id="VFPD01000002">
    <property type="protein sequence ID" value="TQM18803.1"/>
    <property type="molecule type" value="Genomic_DNA"/>
</dbReference>
<dbReference type="NCBIfam" id="TIGR03793">
    <property type="entry name" value="leader_NHLP"/>
    <property type="match status" value="1"/>
</dbReference>
<comment type="caution">
    <text evidence="1">The sequence shown here is derived from an EMBL/GenBank/DDBJ whole genome shotgun (WGS) entry which is preliminary data.</text>
</comment>
<evidence type="ECO:0000313" key="2">
    <source>
        <dbReference type="Proteomes" id="UP000316437"/>
    </source>
</evidence>
<dbReference type="Gene3D" id="3.90.330.10">
    <property type="entry name" value="Nitrile hydratase alpha /Thiocyanate hydrolase gamma"/>
    <property type="match status" value="1"/>
</dbReference>
<dbReference type="InterPro" id="IPR036648">
    <property type="entry name" value="CN_Hdrase_a/SCN_Hdrase_g_sf"/>
</dbReference>
<keyword evidence="2" id="KW-1185">Reference proteome</keyword>
<evidence type="ECO:0000313" key="1">
    <source>
        <dbReference type="EMBL" id="TQM18803.1"/>
    </source>
</evidence>
<dbReference type="SUPFAM" id="SSF56209">
    <property type="entry name" value="Nitrile hydratase alpha chain"/>
    <property type="match status" value="1"/>
</dbReference>
<dbReference type="RefSeq" id="WP_047426369.1">
    <property type="nucleotide sequence ID" value="NZ_VFPD01000002.1"/>
</dbReference>
<dbReference type="AlphaFoldDB" id="A0A543EB37"/>
<dbReference type="InterPro" id="IPR022513">
    <property type="entry name" value="TOMM_pelo"/>
</dbReference>
<name>A0A543EB37_9FLAO</name>
<organism evidence="1 2">
    <name type="scientific">Chryseobacterium aquifrigidense</name>
    <dbReference type="NCBI Taxonomy" id="558021"/>
    <lineage>
        <taxon>Bacteria</taxon>
        <taxon>Pseudomonadati</taxon>
        <taxon>Bacteroidota</taxon>
        <taxon>Flavobacteriia</taxon>
        <taxon>Flavobacteriales</taxon>
        <taxon>Weeksellaceae</taxon>
        <taxon>Chryseobacterium group</taxon>
        <taxon>Chryseobacterium</taxon>
    </lineage>
</organism>
<protein>
    <submittedName>
        <fullName evidence="1">Putative ribosomally synthesized peptide</fullName>
    </submittedName>
</protein>
<gene>
    <name evidence="1" type="ORF">FB551_3191</name>
</gene>